<comment type="caution">
    <text evidence="2">The sequence shown here is derived from an EMBL/GenBank/DDBJ whole genome shotgun (WGS) entry which is preliminary data.</text>
</comment>
<reference evidence="3" key="1">
    <citation type="submission" date="2024-04" db="EMBL/GenBank/DDBJ databases">
        <title>Salinicola lusitanus LLJ914,a marine bacterium isolated from the Okinawa Trough.</title>
        <authorList>
            <person name="Li J."/>
        </authorList>
    </citation>
    <scope>NUCLEOTIDE SEQUENCE [LARGE SCALE GENOMIC DNA]</scope>
</reference>
<dbReference type="Proteomes" id="UP001460270">
    <property type="component" value="Unassembled WGS sequence"/>
</dbReference>
<keyword evidence="3" id="KW-1185">Reference proteome</keyword>
<feature type="compositionally biased region" description="Basic and acidic residues" evidence="1">
    <location>
        <begin position="135"/>
        <end position="144"/>
    </location>
</feature>
<sequence length="179" mass="19761">MYERHKRRYSLCAKGERAVDVVLIKPRSGCIIISLWVTITCLQRLIHCSSCFLCRSTETERRLVSHATLCNQINEAVTGGDSASELSVSCSSADDTASIGPSSSSPEGSHWGPEERLKAGPSTPDSTAGDPEEEAKDRVTEVPRRSCLLRNSRRSISPLRRHSWGPGKNYTGDVEMNRR</sequence>
<feature type="compositionally biased region" description="Low complexity" evidence="1">
    <location>
        <begin position="145"/>
        <end position="157"/>
    </location>
</feature>
<feature type="compositionally biased region" description="Low complexity" evidence="1">
    <location>
        <begin position="82"/>
        <end position="111"/>
    </location>
</feature>
<feature type="region of interest" description="Disordered" evidence="1">
    <location>
        <begin position="81"/>
        <end position="179"/>
    </location>
</feature>
<gene>
    <name evidence="2" type="ORF">WMY93_013756</name>
</gene>
<proteinExistence type="predicted"/>
<accession>A0AAW0P9Z8</accession>
<dbReference type="AlphaFoldDB" id="A0AAW0P9Z8"/>
<protein>
    <submittedName>
        <fullName evidence="2">Uncharacterized protein</fullName>
    </submittedName>
</protein>
<name>A0AAW0P9Z8_9GOBI</name>
<organism evidence="2 3">
    <name type="scientific">Mugilogobius chulae</name>
    <name type="common">yellowstripe goby</name>
    <dbReference type="NCBI Taxonomy" id="88201"/>
    <lineage>
        <taxon>Eukaryota</taxon>
        <taxon>Metazoa</taxon>
        <taxon>Chordata</taxon>
        <taxon>Craniata</taxon>
        <taxon>Vertebrata</taxon>
        <taxon>Euteleostomi</taxon>
        <taxon>Actinopterygii</taxon>
        <taxon>Neopterygii</taxon>
        <taxon>Teleostei</taxon>
        <taxon>Neoteleostei</taxon>
        <taxon>Acanthomorphata</taxon>
        <taxon>Gobiaria</taxon>
        <taxon>Gobiiformes</taxon>
        <taxon>Gobioidei</taxon>
        <taxon>Gobiidae</taxon>
        <taxon>Gobionellinae</taxon>
        <taxon>Mugilogobius</taxon>
    </lineage>
</organism>
<evidence type="ECO:0000256" key="1">
    <source>
        <dbReference type="SAM" id="MobiDB-lite"/>
    </source>
</evidence>
<dbReference type="EMBL" id="JBBPFD010000009">
    <property type="protein sequence ID" value="KAK7913545.1"/>
    <property type="molecule type" value="Genomic_DNA"/>
</dbReference>
<evidence type="ECO:0000313" key="3">
    <source>
        <dbReference type="Proteomes" id="UP001460270"/>
    </source>
</evidence>
<evidence type="ECO:0000313" key="2">
    <source>
        <dbReference type="EMBL" id="KAK7913545.1"/>
    </source>
</evidence>